<feature type="non-terminal residue" evidence="2">
    <location>
        <position position="195"/>
    </location>
</feature>
<evidence type="ECO:0000313" key="2">
    <source>
        <dbReference type="EMBL" id="NWR73290.1"/>
    </source>
</evidence>
<keyword evidence="3" id="KW-1185">Reference proteome</keyword>
<dbReference type="EMBL" id="VYZI01000131">
    <property type="protein sequence ID" value="NWR73290.1"/>
    <property type="molecule type" value="Genomic_DNA"/>
</dbReference>
<gene>
    <name evidence="2" type="primary">Cfap54</name>
    <name evidence="2" type="ORF">CENUNI_R08180</name>
</gene>
<dbReference type="PANTHER" id="PTHR33487:SF1">
    <property type="entry name" value="CILIA- AND FLAGELLA-ASSOCIATED PROTEIN 54"/>
    <property type="match status" value="1"/>
</dbReference>
<evidence type="ECO:0000313" key="3">
    <source>
        <dbReference type="Proteomes" id="UP000517892"/>
    </source>
</evidence>
<dbReference type="PANTHER" id="PTHR33487">
    <property type="entry name" value="CILIA- AND FLAGELLA-ASSOCIATED PROTEIN 54"/>
    <property type="match status" value="1"/>
</dbReference>
<protein>
    <submittedName>
        <fullName evidence="2">CFA54 protein</fullName>
    </submittedName>
</protein>
<dbReference type="AlphaFoldDB" id="A0A7K4ZPL2"/>
<feature type="compositionally biased region" description="Low complexity" evidence="1">
    <location>
        <begin position="89"/>
        <end position="100"/>
    </location>
</feature>
<reference evidence="2 3" key="1">
    <citation type="submission" date="2019-09" db="EMBL/GenBank/DDBJ databases">
        <title>Bird 10,000 Genomes (B10K) Project - Family phase.</title>
        <authorList>
            <person name="Zhang G."/>
        </authorList>
    </citation>
    <scope>NUCLEOTIDE SEQUENCE [LARGE SCALE GENOMIC DNA]</scope>
    <source>
        <strain evidence="2">B10K-DU-017-25</strain>
        <tissue evidence="2">Mixed tissue sample</tissue>
    </source>
</reference>
<accession>A0A7K4ZPL2</accession>
<comment type="caution">
    <text evidence="2">The sequence shown here is derived from an EMBL/GenBank/DDBJ whole genome shotgun (WGS) entry which is preliminary data.</text>
</comment>
<organism evidence="2 3">
    <name type="scientific">Centropus unirufus</name>
    <dbReference type="NCBI Taxonomy" id="1118519"/>
    <lineage>
        <taxon>Eukaryota</taxon>
        <taxon>Metazoa</taxon>
        <taxon>Chordata</taxon>
        <taxon>Craniata</taxon>
        <taxon>Vertebrata</taxon>
        <taxon>Euteleostomi</taxon>
        <taxon>Archelosauria</taxon>
        <taxon>Archosauria</taxon>
        <taxon>Dinosauria</taxon>
        <taxon>Saurischia</taxon>
        <taxon>Theropoda</taxon>
        <taxon>Coelurosauria</taxon>
        <taxon>Aves</taxon>
        <taxon>Neognathae</taxon>
        <taxon>Neoaves</taxon>
        <taxon>Otidimorphae</taxon>
        <taxon>Cuculiformes</taxon>
        <taxon>Centropidae</taxon>
        <taxon>Centropus</taxon>
    </lineage>
</organism>
<feature type="region of interest" description="Disordered" evidence="1">
    <location>
        <begin position="89"/>
        <end position="119"/>
    </location>
</feature>
<proteinExistence type="predicted"/>
<name>A0A7K4ZPL2_9AVES</name>
<feature type="non-terminal residue" evidence="2">
    <location>
        <position position="1"/>
    </location>
</feature>
<dbReference type="OrthoDB" id="2104158at2759"/>
<evidence type="ECO:0000256" key="1">
    <source>
        <dbReference type="SAM" id="MobiDB-lite"/>
    </source>
</evidence>
<sequence>ENRAANASDKEINIQWYIPSLAKPSNDTETKVLLLYAYNTQPVTINNIKTSSSMSVFSGYLWIPLARIFSLQKELSELKQQVEKWMESSKSLSSASKTPSFPEQGETMKKHPSKTSKMNVTEVHLDEKIEEMAKMCLSEVKALLSAVPAPSLPLTEIPFDVTLESIGSLQDMFDPASGCTITEEKLFNWITSLFH</sequence>
<dbReference type="Proteomes" id="UP000517892">
    <property type="component" value="Unassembled WGS sequence"/>
</dbReference>
<dbReference type="GO" id="GO:0060271">
    <property type="term" value="P:cilium assembly"/>
    <property type="evidence" value="ECO:0007669"/>
    <property type="project" value="TreeGrafter"/>
</dbReference>